<organism evidence="2 3">
    <name type="scientific">Drosophila albomicans</name>
    <name type="common">Fruit fly</name>
    <dbReference type="NCBI Taxonomy" id="7291"/>
    <lineage>
        <taxon>Eukaryota</taxon>
        <taxon>Metazoa</taxon>
        <taxon>Ecdysozoa</taxon>
        <taxon>Arthropoda</taxon>
        <taxon>Hexapoda</taxon>
        <taxon>Insecta</taxon>
        <taxon>Pterygota</taxon>
        <taxon>Neoptera</taxon>
        <taxon>Endopterygota</taxon>
        <taxon>Diptera</taxon>
        <taxon>Brachycera</taxon>
        <taxon>Muscomorpha</taxon>
        <taxon>Ephydroidea</taxon>
        <taxon>Drosophilidae</taxon>
        <taxon>Drosophila</taxon>
    </lineage>
</organism>
<dbReference type="RefSeq" id="XP_034111785.1">
    <property type="nucleotide sequence ID" value="XM_034255894.2"/>
</dbReference>
<evidence type="ECO:0000313" key="3">
    <source>
        <dbReference type="RefSeq" id="XP_034111785.1"/>
    </source>
</evidence>
<dbReference type="AlphaFoldDB" id="A0A6P8XK81"/>
<feature type="region of interest" description="Disordered" evidence="1">
    <location>
        <begin position="1"/>
        <end position="43"/>
    </location>
</feature>
<reference evidence="3" key="1">
    <citation type="submission" date="2025-08" db="UniProtKB">
        <authorList>
            <consortium name="RefSeq"/>
        </authorList>
    </citation>
    <scope>IDENTIFICATION</scope>
    <source>
        <strain evidence="3">15112-1751.03</strain>
        <tissue evidence="3">Whole Adult</tissue>
    </source>
</reference>
<dbReference type="GeneID" id="117572791"/>
<dbReference type="Proteomes" id="UP000515160">
    <property type="component" value="Chromosome 3"/>
</dbReference>
<evidence type="ECO:0000256" key="1">
    <source>
        <dbReference type="SAM" id="MobiDB-lite"/>
    </source>
</evidence>
<gene>
    <name evidence="3" type="primary">LOC117572791</name>
</gene>
<proteinExistence type="predicted"/>
<dbReference type="Pfam" id="PF05306">
    <property type="entry name" value="DUF733"/>
    <property type="match status" value="1"/>
</dbReference>
<name>A0A6P8XK81_DROAB</name>
<dbReference type="InterPro" id="IPR007970">
    <property type="entry name" value="DUF733"/>
</dbReference>
<accession>A0A6P8XK81</accession>
<dbReference type="OrthoDB" id="7849330at2759"/>
<protein>
    <submittedName>
        <fullName evidence="3">Uncharacterized protein LOC117572791</fullName>
    </submittedName>
</protein>
<feature type="compositionally biased region" description="Polar residues" evidence="1">
    <location>
        <begin position="1"/>
        <end position="10"/>
    </location>
</feature>
<sequence>MSRYQQLVNESSSSSSNHCAGNQAQPKEQQQPQQQQQQPPAPSVGYHLYLYREQLARRKVEYIRLSKAKYFITETLLEKTVRNLKGCSLDELKTVNNQIVFKHKLRHQITRLRKLQSLGIRNASPNMESTEL</sequence>
<keyword evidence="2" id="KW-1185">Reference proteome</keyword>
<feature type="compositionally biased region" description="Low complexity" evidence="1">
    <location>
        <begin position="23"/>
        <end position="38"/>
    </location>
</feature>
<evidence type="ECO:0000313" key="2">
    <source>
        <dbReference type="Proteomes" id="UP000515160"/>
    </source>
</evidence>